<gene>
    <name evidence="1" type="ORF">N7532_004216</name>
</gene>
<sequence>MVHTYPKVARWKWPLFVSTMQLSPPAPFVSATLERALLGALAHAFDRPLSASFDATPFGERGWAKPKVVHTSVLSSCQIYFCKSHWQIAFWKDVACAEVTDNTYTP</sequence>
<dbReference type="GeneID" id="81355689"/>
<evidence type="ECO:0000313" key="1">
    <source>
        <dbReference type="EMBL" id="KAJ5103687.1"/>
    </source>
</evidence>
<keyword evidence="2" id="KW-1185">Reference proteome</keyword>
<dbReference type="AlphaFoldDB" id="A0A9W9FPJ4"/>
<reference evidence="1" key="1">
    <citation type="submission" date="2022-11" db="EMBL/GenBank/DDBJ databases">
        <authorList>
            <person name="Petersen C."/>
        </authorList>
    </citation>
    <scope>NUCLEOTIDE SEQUENCE</scope>
    <source>
        <strain evidence="1">IBT 30761</strain>
    </source>
</reference>
<dbReference type="EMBL" id="JAPQKI010000004">
    <property type="protein sequence ID" value="KAJ5103687.1"/>
    <property type="molecule type" value="Genomic_DNA"/>
</dbReference>
<accession>A0A9W9FPJ4</accession>
<dbReference type="RefSeq" id="XP_056477067.1">
    <property type="nucleotide sequence ID" value="XM_056616710.1"/>
</dbReference>
<name>A0A9W9FPJ4_9EURO</name>
<organism evidence="1 2">
    <name type="scientific">Penicillium argentinense</name>
    <dbReference type="NCBI Taxonomy" id="1131581"/>
    <lineage>
        <taxon>Eukaryota</taxon>
        <taxon>Fungi</taxon>
        <taxon>Dikarya</taxon>
        <taxon>Ascomycota</taxon>
        <taxon>Pezizomycotina</taxon>
        <taxon>Eurotiomycetes</taxon>
        <taxon>Eurotiomycetidae</taxon>
        <taxon>Eurotiales</taxon>
        <taxon>Aspergillaceae</taxon>
        <taxon>Penicillium</taxon>
    </lineage>
</organism>
<dbReference type="Proteomes" id="UP001149074">
    <property type="component" value="Unassembled WGS sequence"/>
</dbReference>
<evidence type="ECO:0000313" key="2">
    <source>
        <dbReference type="Proteomes" id="UP001149074"/>
    </source>
</evidence>
<proteinExistence type="predicted"/>
<reference evidence="1" key="2">
    <citation type="journal article" date="2023" name="IMA Fungus">
        <title>Comparative genomic study of the Penicillium genus elucidates a diverse pangenome and 15 lateral gene transfer events.</title>
        <authorList>
            <person name="Petersen C."/>
            <person name="Sorensen T."/>
            <person name="Nielsen M.R."/>
            <person name="Sondergaard T.E."/>
            <person name="Sorensen J.L."/>
            <person name="Fitzpatrick D.A."/>
            <person name="Frisvad J.C."/>
            <person name="Nielsen K.L."/>
        </authorList>
    </citation>
    <scope>NUCLEOTIDE SEQUENCE</scope>
    <source>
        <strain evidence="1">IBT 30761</strain>
    </source>
</reference>
<comment type="caution">
    <text evidence="1">The sequence shown here is derived from an EMBL/GenBank/DDBJ whole genome shotgun (WGS) entry which is preliminary data.</text>
</comment>
<protein>
    <submittedName>
        <fullName evidence="1">Uncharacterized protein</fullName>
    </submittedName>
</protein>